<dbReference type="OrthoDB" id="5687860at2"/>
<evidence type="ECO:0000313" key="2">
    <source>
        <dbReference type="EMBL" id="PEH73716.1"/>
    </source>
</evidence>
<name>A0A2A7U5N2_EDWTA</name>
<dbReference type="InterPro" id="IPR052746">
    <property type="entry name" value="MlaB_ABC_Transporter"/>
</dbReference>
<dbReference type="Proteomes" id="UP000219788">
    <property type="component" value="Unassembled WGS sequence"/>
</dbReference>
<dbReference type="NCBIfam" id="NF033618">
    <property type="entry name" value="mlaB_1"/>
    <property type="match status" value="1"/>
</dbReference>
<dbReference type="InterPro" id="IPR002645">
    <property type="entry name" value="STAS_dom"/>
</dbReference>
<dbReference type="AlphaFoldDB" id="A0A2A7U5N2"/>
<dbReference type="PROSITE" id="PS50801">
    <property type="entry name" value="STAS"/>
    <property type="match status" value="1"/>
</dbReference>
<evidence type="ECO:0000259" key="1">
    <source>
        <dbReference type="PROSITE" id="PS50801"/>
    </source>
</evidence>
<dbReference type="Pfam" id="PF13466">
    <property type="entry name" value="STAS_2"/>
    <property type="match status" value="1"/>
</dbReference>
<sequence>MQQDALRWQRDGTILRLHGELVCDALGAFWRQRQALFQGINCLDISGVTRVDSAGLALLLHVQNLCPGTPLPLRGVSDRLHTLIALYNLHEIVLCESDVS</sequence>
<dbReference type="PANTHER" id="PTHR35849:SF1">
    <property type="entry name" value="INTERMEMBRANE PHOSPHOLIPID TRANSPORT SYSTEM BINDING PROTEIN MLAB"/>
    <property type="match status" value="1"/>
</dbReference>
<accession>A0A2A7U5N2</accession>
<dbReference type="GeneID" id="93122959"/>
<dbReference type="InterPro" id="IPR049743">
    <property type="entry name" value="MlaB"/>
</dbReference>
<dbReference type="SUPFAM" id="SSF52091">
    <property type="entry name" value="SpoIIaa-like"/>
    <property type="match status" value="1"/>
</dbReference>
<dbReference type="EMBL" id="PDDV01000013">
    <property type="protein sequence ID" value="PEH73716.1"/>
    <property type="molecule type" value="Genomic_DNA"/>
</dbReference>
<dbReference type="STRING" id="636.AAW15_13495"/>
<dbReference type="CDD" id="cd07043">
    <property type="entry name" value="STAS_anti-anti-sigma_factors"/>
    <property type="match status" value="1"/>
</dbReference>
<dbReference type="InterPro" id="IPR036513">
    <property type="entry name" value="STAS_dom_sf"/>
</dbReference>
<reference evidence="3" key="1">
    <citation type="submission" date="2017-09" db="EMBL/GenBank/DDBJ databases">
        <title>FDA dAtabase for Regulatory Grade micrObial Sequences (FDA-ARGOS): Supporting development and validation of Infectious Disease Dx tests.</title>
        <authorList>
            <person name="Goldberg B."/>
            <person name="Campos J."/>
            <person name="Tallon L."/>
            <person name="Sadzewicz L."/>
            <person name="Ott S."/>
            <person name="Zhao X."/>
            <person name="Nagaraj S."/>
            <person name="Vavikolanu K."/>
            <person name="Aluvathingal J."/>
            <person name="Nadendla S."/>
            <person name="Geyer C."/>
            <person name="Sichtig H."/>
        </authorList>
    </citation>
    <scope>NUCLEOTIDE SEQUENCE [LARGE SCALE GENOMIC DNA]</scope>
    <source>
        <strain evidence="3">FDAARGOS_370</strain>
    </source>
</reference>
<organism evidence="2 3">
    <name type="scientific">Edwardsiella tarda</name>
    <dbReference type="NCBI Taxonomy" id="636"/>
    <lineage>
        <taxon>Bacteria</taxon>
        <taxon>Pseudomonadati</taxon>
        <taxon>Pseudomonadota</taxon>
        <taxon>Gammaproteobacteria</taxon>
        <taxon>Enterobacterales</taxon>
        <taxon>Hafniaceae</taxon>
        <taxon>Edwardsiella</taxon>
    </lineage>
</organism>
<proteinExistence type="predicted"/>
<protein>
    <submittedName>
        <fullName evidence="2">STAS domain-containing protein</fullName>
    </submittedName>
</protein>
<dbReference type="RefSeq" id="WP_035597401.1">
    <property type="nucleotide sequence ID" value="NZ_CP082939.1"/>
</dbReference>
<gene>
    <name evidence="2" type="ORF">CRM76_18160</name>
</gene>
<dbReference type="PANTHER" id="PTHR35849">
    <property type="entry name" value="BLR2341 PROTEIN"/>
    <property type="match status" value="1"/>
</dbReference>
<evidence type="ECO:0000313" key="3">
    <source>
        <dbReference type="Proteomes" id="UP000219788"/>
    </source>
</evidence>
<feature type="domain" description="STAS" evidence="1">
    <location>
        <begin position="43"/>
        <end position="100"/>
    </location>
</feature>
<dbReference type="InterPro" id="IPR058548">
    <property type="entry name" value="MlaB-like_STAS"/>
</dbReference>
<dbReference type="Gene3D" id="3.30.750.24">
    <property type="entry name" value="STAS domain"/>
    <property type="match status" value="1"/>
</dbReference>
<comment type="caution">
    <text evidence="2">The sequence shown here is derived from an EMBL/GenBank/DDBJ whole genome shotgun (WGS) entry which is preliminary data.</text>
</comment>